<gene>
    <name evidence="1" type="ORF">EVAR_75515_1</name>
</gene>
<dbReference type="Proteomes" id="UP000299102">
    <property type="component" value="Unassembled WGS sequence"/>
</dbReference>
<dbReference type="EMBL" id="BGZK01000180">
    <property type="protein sequence ID" value="GBP26383.1"/>
    <property type="molecule type" value="Genomic_DNA"/>
</dbReference>
<organism evidence="1 2">
    <name type="scientific">Eumeta variegata</name>
    <name type="common">Bagworm moth</name>
    <name type="synonym">Eumeta japonica</name>
    <dbReference type="NCBI Taxonomy" id="151549"/>
    <lineage>
        <taxon>Eukaryota</taxon>
        <taxon>Metazoa</taxon>
        <taxon>Ecdysozoa</taxon>
        <taxon>Arthropoda</taxon>
        <taxon>Hexapoda</taxon>
        <taxon>Insecta</taxon>
        <taxon>Pterygota</taxon>
        <taxon>Neoptera</taxon>
        <taxon>Endopterygota</taxon>
        <taxon>Lepidoptera</taxon>
        <taxon>Glossata</taxon>
        <taxon>Ditrysia</taxon>
        <taxon>Tineoidea</taxon>
        <taxon>Psychidae</taxon>
        <taxon>Oiketicinae</taxon>
        <taxon>Eumeta</taxon>
    </lineage>
</organism>
<evidence type="ECO:0000313" key="2">
    <source>
        <dbReference type="Proteomes" id="UP000299102"/>
    </source>
</evidence>
<comment type="caution">
    <text evidence="1">The sequence shown here is derived from an EMBL/GenBank/DDBJ whole genome shotgun (WGS) entry which is preliminary data.</text>
</comment>
<proteinExistence type="predicted"/>
<evidence type="ECO:0000313" key="1">
    <source>
        <dbReference type="EMBL" id="GBP26383.1"/>
    </source>
</evidence>
<reference evidence="1 2" key="1">
    <citation type="journal article" date="2019" name="Commun. Biol.">
        <title>The bagworm genome reveals a unique fibroin gene that provides high tensile strength.</title>
        <authorList>
            <person name="Kono N."/>
            <person name="Nakamura H."/>
            <person name="Ohtoshi R."/>
            <person name="Tomita M."/>
            <person name="Numata K."/>
            <person name="Arakawa K."/>
        </authorList>
    </citation>
    <scope>NUCLEOTIDE SEQUENCE [LARGE SCALE GENOMIC DNA]</scope>
</reference>
<dbReference type="AlphaFoldDB" id="A0A4C1UIT0"/>
<sequence length="85" mass="9396">MNHGPICTSGHVNSSVFKTVRGRQTKTKLGGCKQVQEAVTPLSTKERSDRHFYVVLAKTVEVSDDAAHTLGYTRVAARRRRLLTA</sequence>
<protein>
    <submittedName>
        <fullName evidence="1">Uncharacterized protein</fullName>
    </submittedName>
</protein>
<name>A0A4C1UIT0_EUMVA</name>
<keyword evidence="2" id="KW-1185">Reference proteome</keyword>
<accession>A0A4C1UIT0</accession>